<dbReference type="PANTHER" id="PTHR47755">
    <property type="entry name" value="CELL DIVISION PROTEIN FTSX"/>
    <property type="match status" value="1"/>
</dbReference>
<comment type="caution">
    <text evidence="14">The sequence shown here is derived from an EMBL/GenBank/DDBJ whole genome shotgun (WGS) entry which is preliminary data.</text>
</comment>
<evidence type="ECO:0000259" key="13">
    <source>
        <dbReference type="Pfam" id="PF18075"/>
    </source>
</evidence>
<reference evidence="14 15" key="1">
    <citation type="submission" date="2022-01" db="EMBL/GenBank/DDBJ databases">
        <title>Collection of gut derived symbiotic bacterial strains cultured from healthy donors.</title>
        <authorList>
            <person name="Lin H."/>
            <person name="Kohout C."/>
            <person name="Waligurski E."/>
            <person name="Pamer E.G."/>
        </authorList>
    </citation>
    <scope>NUCLEOTIDE SEQUENCE [LARGE SCALE GENOMIC DNA]</scope>
    <source>
        <strain evidence="14 15">DFI.7.58</strain>
    </source>
</reference>
<evidence type="ECO:0000256" key="2">
    <source>
        <dbReference type="ARBA" id="ARBA00007379"/>
    </source>
</evidence>
<comment type="subcellular location">
    <subcellularLocation>
        <location evidence="1">Cell membrane</location>
        <topology evidence="1">Multi-pass membrane protein</topology>
    </subcellularLocation>
</comment>
<dbReference type="NCBIfam" id="NF038347">
    <property type="entry name" value="FtsX_Gpos"/>
    <property type="match status" value="1"/>
</dbReference>
<evidence type="ECO:0000256" key="6">
    <source>
        <dbReference type="ARBA" id="ARBA00022692"/>
    </source>
</evidence>
<evidence type="ECO:0000256" key="4">
    <source>
        <dbReference type="ARBA" id="ARBA00022475"/>
    </source>
</evidence>
<dbReference type="InterPro" id="IPR058204">
    <property type="entry name" value="FtsX_firmicutes-type"/>
</dbReference>
<organism evidence="14 15">
    <name type="scientific">Anaeromassilibacillus senegalensis</name>
    <dbReference type="NCBI Taxonomy" id="1673717"/>
    <lineage>
        <taxon>Bacteria</taxon>
        <taxon>Bacillati</taxon>
        <taxon>Bacillota</taxon>
        <taxon>Clostridia</taxon>
        <taxon>Eubacteriales</taxon>
        <taxon>Acutalibacteraceae</taxon>
        <taxon>Anaeromassilibacillus</taxon>
    </lineage>
</organism>
<dbReference type="Proteomes" id="UP001298681">
    <property type="component" value="Unassembled WGS sequence"/>
</dbReference>
<feature type="transmembrane region" description="Helical" evidence="11">
    <location>
        <begin position="188"/>
        <end position="209"/>
    </location>
</feature>
<keyword evidence="6 11" id="KW-0812">Transmembrane</keyword>
<dbReference type="InterPro" id="IPR003838">
    <property type="entry name" value="ABC3_permease_C"/>
</dbReference>
<accession>A0ABS9MI55</accession>
<dbReference type="InterPro" id="IPR040690">
    <property type="entry name" value="FtsX_ECD"/>
</dbReference>
<evidence type="ECO:0000256" key="11">
    <source>
        <dbReference type="SAM" id="Phobius"/>
    </source>
</evidence>
<evidence type="ECO:0000256" key="8">
    <source>
        <dbReference type="ARBA" id="ARBA00023136"/>
    </source>
</evidence>
<evidence type="ECO:0000313" key="14">
    <source>
        <dbReference type="EMBL" id="MCG4610497.1"/>
    </source>
</evidence>
<dbReference type="EMBL" id="JAKNHQ010000006">
    <property type="protein sequence ID" value="MCG4610497.1"/>
    <property type="molecule type" value="Genomic_DNA"/>
</dbReference>
<evidence type="ECO:0000256" key="9">
    <source>
        <dbReference type="ARBA" id="ARBA00023306"/>
    </source>
</evidence>
<name>A0ABS9MI55_9FIRM</name>
<evidence type="ECO:0000259" key="12">
    <source>
        <dbReference type="Pfam" id="PF02687"/>
    </source>
</evidence>
<evidence type="ECO:0000256" key="10">
    <source>
        <dbReference type="PIRNR" id="PIRNR003097"/>
    </source>
</evidence>
<comment type="function">
    <text evidence="10">Part of the ABC transporter FtsEX involved in asymmetric cellular division facilitating the initiation of sporulation.</text>
</comment>
<dbReference type="Pfam" id="PF02687">
    <property type="entry name" value="FtsX"/>
    <property type="match status" value="1"/>
</dbReference>
<comment type="similarity">
    <text evidence="2 10">Belongs to the ABC-4 integral membrane protein family. FtsX subfamily.</text>
</comment>
<evidence type="ECO:0000256" key="5">
    <source>
        <dbReference type="ARBA" id="ARBA00022618"/>
    </source>
</evidence>
<dbReference type="Gene3D" id="3.30.70.3040">
    <property type="match status" value="1"/>
</dbReference>
<feature type="transmembrane region" description="Helical" evidence="11">
    <location>
        <begin position="280"/>
        <end position="304"/>
    </location>
</feature>
<gene>
    <name evidence="14" type="primary">ftsX</name>
    <name evidence="14" type="ORF">L0P57_06065</name>
</gene>
<dbReference type="RefSeq" id="WP_191362954.1">
    <property type="nucleotide sequence ID" value="NZ_JAKNHQ010000006.1"/>
</dbReference>
<keyword evidence="8 10" id="KW-0472">Membrane</keyword>
<keyword evidence="15" id="KW-1185">Reference proteome</keyword>
<keyword evidence="5 10" id="KW-0132">Cell division</keyword>
<dbReference type="PIRSF" id="PIRSF003097">
    <property type="entry name" value="FtsX"/>
    <property type="match status" value="1"/>
</dbReference>
<proteinExistence type="inferred from homology"/>
<feature type="transmembrane region" description="Helical" evidence="11">
    <location>
        <begin position="40"/>
        <end position="61"/>
    </location>
</feature>
<keyword evidence="7 11" id="KW-1133">Transmembrane helix</keyword>
<dbReference type="Pfam" id="PF18075">
    <property type="entry name" value="FtsX_ECD"/>
    <property type="match status" value="1"/>
</dbReference>
<keyword evidence="4 10" id="KW-1003">Cell membrane</keyword>
<feature type="domain" description="ABC3 transporter permease C-terminal" evidence="12">
    <location>
        <begin position="192"/>
        <end position="310"/>
    </location>
</feature>
<sequence>MRKIKTVRTQKKRSGSRLSSLGYLLKEGVKNIWSNRTMSFASVGVLVSCLLLTGAAVLFSMNVDVAMKSLEGNNSTTVYLQEGLPTLTSLRVGQEIKQLDNIEECEFVSKQDAVQNMLDMLGDDGTVLEGLLGDENFLPDAFRISMKDLNLYDETAAQIEAINGVDEIIDYSDIAEQLTSLDNLVTSVGFWIVLILSLVSLFIISNTIRVTMFSRRLEISIMKSVGATNWFVRVPFIVEGVIIGLLSGGVASGLLVLVYNKLVSSIASIPLFSPVDIGPITWRITLIFMLAGALFGALGGLITLGKYLKKEGGDLGGL</sequence>
<feature type="transmembrane region" description="Helical" evidence="11">
    <location>
        <begin position="230"/>
        <end position="260"/>
    </location>
</feature>
<evidence type="ECO:0000256" key="3">
    <source>
        <dbReference type="ARBA" id="ARBA00021907"/>
    </source>
</evidence>
<feature type="domain" description="FtsX extracellular" evidence="13">
    <location>
        <begin position="77"/>
        <end position="168"/>
    </location>
</feature>
<keyword evidence="9 10" id="KW-0131">Cell cycle</keyword>
<evidence type="ECO:0000313" key="15">
    <source>
        <dbReference type="Proteomes" id="UP001298681"/>
    </source>
</evidence>
<protein>
    <recommendedName>
        <fullName evidence="3 10">Cell division protein FtsX</fullName>
    </recommendedName>
</protein>
<dbReference type="PANTHER" id="PTHR47755:SF1">
    <property type="entry name" value="CELL DIVISION PROTEIN FTSX"/>
    <property type="match status" value="1"/>
</dbReference>
<evidence type="ECO:0000256" key="7">
    <source>
        <dbReference type="ARBA" id="ARBA00022989"/>
    </source>
</evidence>
<evidence type="ECO:0000256" key="1">
    <source>
        <dbReference type="ARBA" id="ARBA00004651"/>
    </source>
</evidence>
<dbReference type="InterPro" id="IPR004513">
    <property type="entry name" value="FtsX"/>
</dbReference>